<evidence type="ECO:0008006" key="6">
    <source>
        <dbReference type="Google" id="ProtNLM"/>
    </source>
</evidence>
<keyword evidence="1" id="KW-0472">Membrane</keyword>
<feature type="domain" description="YVC1 N-terminal linker helical" evidence="2">
    <location>
        <begin position="25"/>
        <end position="197"/>
    </location>
</feature>
<gene>
    <name evidence="4" type="ORF">BS47DRAFT_1334708</name>
</gene>
<keyword evidence="5" id="KW-1185">Reference proteome</keyword>
<dbReference type="Proteomes" id="UP000886523">
    <property type="component" value="Unassembled WGS sequence"/>
</dbReference>
<feature type="transmembrane region" description="Helical" evidence="1">
    <location>
        <begin position="243"/>
        <end position="261"/>
    </location>
</feature>
<dbReference type="Pfam" id="PF23317">
    <property type="entry name" value="YVC1_C"/>
    <property type="match status" value="1"/>
</dbReference>
<dbReference type="InterPro" id="IPR056336">
    <property type="entry name" value="YVC1_C"/>
</dbReference>
<dbReference type="OrthoDB" id="301415at2759"/>
<protein>
    <recommendedName>
        <fullName evidence="6">Calcium activated cation channel</fullName>
    </recommendedName>
</protein>
<accession>A0A9P6DM93</accession>
<dbReference type="AlphaFoldDB" id="A0A9P6DM93"/>
<feature type="transmembrane region" description="Helical" evidence="1">
    <location>
        <begin position="510"/>
        <end position="529"/>
    </location>
</feature>
<comment type="caution">
    <text evidence="4">The sequence shown here is derived from an EMBL/GenBank/DDBJ whole genome shotgun (WGS) entry which is preliminary data.</text>
</comment>
<reference evidence="4" key="1">
    <citation type="journal article" date="2020" name="Nat. Commun.">
        <title>Large-scale genome sequencing of mycorrhizal fungi provides insights into the early evolution of symbiotic traits.</title>
        <authorList>
            <person name="Miyauchi S."/>
            <person name="Kiss E."/>
            <person name="Kuo A."/>
            <person name="Drula E."/>
            <person name="Kohler A."/>
            <person name="Sanchez-Garcia M."/>
            <person name="Morin E."/>
            <person name="Andreopoulos B."/>
            <person name="Barry K.W."/>
            <person name="Bonito G."/>
            <person name="Buee M."/>
            <person name="Carver A."/>
            <person name="Chen C."/>
            <person name="Cichocki N."/>
            <person name="Clum A."/>
            <person name="Culley D."/>
            <person name="Crous P.W."/>
            <person name="Fauchery L."/>
            <person name="Girlanda M."/>
            <person name="Hayes R.D."/>
            <person name="Keri Z."/>
            <person name="LaButti K."/>
            <person name="Lipzen A."/>
            <person name="Lombard V."/>
            <person name="Magnuson J."/>
            <person name="Maillard F."/>
            <person name="Murat C."/>
            <person name="Nolan M."/>
            <person name="Ohm R.A."/>
            <person name="Pangilinan J."/>
            <person name="Pereira M.F."/>
            <person name="Perotto S."/>
            <person name="Peter M."/>
            <person name="Pfister S."/>
            <person name="Riley R."/>
            <person name="Sitrit Y."/>
            <person name="Stielow J.B."/>
            <person name="Szollosi G."/>
            <person name="Zifcakova L."/>
            <person name="Stursova M."/>
            <person name="Spatafora J.W."/>
            <person name="Tedersoo L."/>
            <person name="Vaario L.M."/>
            <person name="Yamada A."/>
            <person name="Yan M."/>
            <person name="Wang P."/>
            <person name="Xu J."/>
            <person name="Bruns T."/>
            <person name="Baldrian P."/>
            <person name="Vilgalys R."/>
            <person name="Dunand C."/>
            <person name="Henrissat B."/>
            <person name="Grigoriev I.V."/>
            <person name="Hibbett D."/>
            <person name="Nagy L.G."/>
            <person name="Martin F.M."/>
        </authorList>
    </citation>
    <scope>NUCLEOTIDE SEQUENCE</scope>
    <source>
        <strain evidence="4">UP504</strain>
    </source>
</reference>
<keyword evidence="1" id="KW-1133">Transmembrane helix</keyword>
<evidence type="ECO:0000256" key="1">
    <source>
        <dbReference type="SAM" id="Phobius"/>
    </source>
</evidence>
<feature type="transmembrane region" description="Helical" evidence="1">
    <location>
        <begin position="320"/>
        <end position="342"/>
    </location>
</feature>
<evidence type="ECO:0000313" key="4">
    <source>
        <dbReference type="EMBL" id="KAF9504009.1"/>
    </source>
</evidence>
<organism evidence="4 5">
    <name type="scientific">Hydnum rufescens UP504</name>
    <dbReference type="NCBI Taxonomy" id="1448309"/>
    <lineage>
        <taxon>Eukaryota</taxon>
        <taxon>Fungi</taxon>
        <taxon>Dikarya</taxon>
        <taxon>Basidiomycota</taxon>
        <taxon>Agaricomycotina</taxon>
        <taxon>Agaricomycetes</taxon>
        <taxon>Cantharellales</taxon>
        <taxon>Hydnaceae</taxon>
        <taxon>Hydnum</taxon>
    </lineage>
</organism>
<keyword evidence="1" id="KW-0812">Transmembrane</keyword>
<feature type="transmembrane region" description="Helical" evidence="1">
    <location>
        <begin position="421"/>
        <end position="443"/>
    </location>
</feature>
<evidence type="ECO:0000259" key="2">
    <source>
        <dbReference type="Pfam" id="PF23190"/>
    </source>
</evidence>
<evidence type="ECO:0000313" key="5">
    <source>
        <dbReference type="Proteomes" id="UP000886523"/>
    </source>
</evidence>
<dbReference type="PANTHER" id="PTHR35859:SF4">
    <property type="entry name" value="MEMBRANE CHANNEL PROTEIN, PUTATIVE (AFU_ORTHOLOGUE AFUA_6G11300)-RELATED"/>
    <property type="match status" value="1"/>
</dbReference>
<feature type="transmembrane region" description="Helical" evidence="1">
    <location>
        <begin position="362"/>
        <end position="383"/>
    </location>
</feature>
<dbReference type="Pfam" id="PF23190">
    <property type="entry name" value="LHD_TRPY1"/>
    <property type="match status" value="1"/>
</dbReference>
<feature type="transmembrane region" description="Helical" evidence="1">
    <location>
        <begin position="281"/>
        <end position="299"/>
    </location>
</feature>
<evidence type="ECO:0000259" key="3">
    <source>
        <dbReference type="Pfam" id="PF23317"/>
    </source>
</evidence>
<dbReference type="PANTHER" id="PTHR35859">
    <property type="entry name" value="NONSELECTIVE CATION CHANNEL PROTEIN"/>
    <property type="match status" value="1"/>
</dbReference>
<sequence>MSDNLLEDRAALLPTRSIDPSPDTITKIVKRLRTMTIKLLPVLVDVATLQEPTSRVITASVVKSYSQAAGDFQEALPYCLLKARQSFMWDANHNPADYGENIGRAIACEVLARRVVHSLDSTRLHDIMSSRFRYRDWDGDASSFSSALELATDQHCTIFLSSSESQLGNLWRGDWVQQNNAHQDIDYIPYKELRKTEGYPKLDPSRLSVPRYQNWFKMAIWLFFLFVYSHAVQEPVERQKDPLHFDVWEFLLYVMGLAYTFEDLNKLYKILRFFTWKAFGFWNVISLITDTLLVTAFALRVAGLNVSNADRQADLKFKSFLVLSCVSPLIWMILYVELITVVDGFKYVGTLQICVSRMLQESSMFVALLSILAIGFAQALYALDAADGLTNHGYIIMNQLIQALLGEANFEAHSNSSVGLILYYLWSITVTVILLNILISLFASAYDDVTDDAEAEFMAFFAEKTVSMIRAPDTYVFPAPFNLLEVLFVAPLEYVCVFIPENYATLSRRVMLITFWPTLFVIALFERYLDTKHNRYIRSFFIAEDDGVDDPAVQDPLTDEAGDLQISRVPFKDLVESFPNTYHVSEYSILAEIRSLQQRVEELLQTKGS</sequence>
<proteinExistence type="predicted"/>
<feature type="domain" description="Calcium channel YVC1-like C-terminal transmembrane" evidence="3">
    <location>
        <begin position="274"/>
        <end position="528"/>
    </location>
</feature>
<dbReference type="InterPro" id="IPR056337">
    <property type="entry name" value="LHD_YVC1"/>
</dbReference>
<name>A0A9P6DM93_9AGAM</name>
<feature type="transmembrane region" description="Helical" evidence="1">
    <location>
        <begin position="215"/>
        <end position="231"/>
    </location>
</feature>
<dbReference type="InterPro" id="IPR052971">
    <property type="entry name" value="TRP_calcium_channel"/>
</dbReference>
<dbReference type="EMBL" id="MU129274">
    <property type="protein sequence ID" value="KAF9504009.1"/>
    <property type="molecule type" value="Genomic_DNA"/>
</dbReference>